<feature type="compositionally biased region" description="Basic and acidic residues" evidence="1">
    <location>
        <begin position="9"/>
        <end position="34"/>
    </location>
</feature>
<proteinExistence type="predicted"/>
<organism evidence="2 3">
    <name type="scientific">Buceros rhinoceros silvestris</name>
    <dbReference type="NCBI Taxonomy" id="175836"/>
    <lineage>
        <taxon>Eukaryota</taxon>
        <taxon>Metazoa</taxon>
        <taxon>Chordata</taxon>
        <taxon>Craniata</taxon>
        <taxon>Vertebrata</taxon>
        <taxon>Euteleostomi</taxon>
        <taxon>Archelosauria</taxon>
        <taxon>Archosauria</taxon>
        <taxon>Dinosauria</taxon>
        <taxon>Saurischia</taxon>
        <taxon>Theropoda</taxon>
        <taxon>Coelurosauria</taxon>
        <taxon>Aves</taxon>
        <taxon>Neognathae</taxon>
        <taxon>Neoaves</taxon>
        <taxon>Telluraves</taxon>
        <taxon>Coraciimorphae</taxon>
        <taxon>Bucerotiformes</taxon>
        <taxon>Bucerotidae</taxon>
        <taxon>Buceros</taxon>
    </lineage>
</organism>
<gene>
    <name evidence="2" type="ORF">N320_07048</name>
</gene>
<feature type="non-terminal residue" evidence="2">
    <location>
        <position position="34"/>
    </location>
</feature>
<sequence length="34" mass="3594">MASEVSSETEVKEDSEQLGPDKAKGKAQEASETP</sequence>
<dbReference type="EMBL" id="KL525502">
    <property type="protein sequence ID" value="KFO91024.1"/>
    <property type="molecule type" value="Genomic_DNA"/>
</dbReference>
<evidence type="ECO:0000313" key="3">
    <source>
        <dbReference type="Proteomes" id="UP000054064"/>
    </source>
</evidence>
<accession>A0A091H6I7</accession>
<evidence type="ECO:0000313" key="2">
    <source>
        <dbReference type="EMBL" id="KFO91024.1"/>
    </source>
</evidence>
<dbReference type="AlphaFoldDB" id="A0A091H6I7"/>
<keyword evidence="3" id="KW-1185">Reference proteome</keyword>
<protein>
    <submittedName>
        <fullName evidence="2">Uncharacterized protein</fullName>
    </submittedName>
</protein>
<dbReference type="Proteomes" id="UP000054064">
    <property type="component" value="Unassembled WGS sequence"/>
</dbReference>
<name>A0A091H6I7_BUCRH</name>
<evidence type="ECO:0000256" key="1">
    <source>
        <dbReference type="SAM" id="MobiDB-lite"/>
    </source>
</evidence>
<feature type="region of interest" description="Disordered" evidence="1">
    <location>
        <begin position="1"/>
        <end position="34"/>
    </location>
</feature>
<reference evidence="2 3" key="1">
    <citation type="submission" date="2014-04" db="EMBL/GenBank/DDBJ databases">
        <title>Genome evolution of avian class.</title>
        <authorList>
            <person name="Zhang G."/>
            <person name="Li C."/>
        </authorList>
    </citation>
    <scope>NUCLEOTIDE SEQUENCE [LARGE SCALE GENOMIC DNA]</scope>
    <source>
        <strain evidence="2">BGI_N320</strain>
    </source>
</reference>